<keyword evidence="2" id="KW-1185">Reference proteome</keyword>
<evidence type="ECO:0000313" key="1">
    <source>
        <dbReference type="EMBL" id="TID23920.1"/>
    </source>
</evidence>
<dbReference type="EMBL" id="SELW01000512">
    <property type="protein sequence ID" value="TID23920.1"/>
    <property type="molecule type" value="Genomic_DNA"/>
</dbReference>
<evidence type="ECO:0000313" key="2">
    <source>
        <dbReference type="Proteomes" id="UP000307173"/>
    </source>
</evidence>
<dbReference type="Proteomes" id="UP000307173">
    <property type="component" value="Unassembled WGS sequence"/>
</dbReference>
<organism evidence="1 2">
    <name type="scientific">Pichia inconspicua</name>
    <dbReference type="NCBI Taxonomy" id="52247"/>
    <lineage>
        <taxon>Eukaryota</taxon>
        <taxon>Fungi</taxon>
        <taxon>Dikarya</taxon>
        <taxon>Ascomycota</taxon>
        <taxon>Saccharomycotina</taxon>
        <taxon>Pichiomycetes</taxon>
        <taxon>Pichiales</taxon>
        <taxon>Pichiaceae</taxon>
        <taxon>Pichia</taxon>
    </lineage>
</organism>
<dbReference type="AlphaFoldDB" id="A0A4T0WZI9"/>
<reference evidence="1 2" key="1">
    <citation type="journal article" date="2019" name="Front. Genet.">
        <title>Whole-Genome Sequencing of the Opportunistic Yeast Pathogen Candida inconspicua Uncovers Its Hybrid Origin.</title>
        <authorList>
            <person name="Mixao V."/>
            <person name="Hansen A.P."/>
            <person name="Saus E."/>
            <person name="Boekhout T."/>
            <person name="Lass-Florl C."/>
            <person name="Gabaldon T."/>
        </authorList>
    </citation>
    <scope>NUCLEOTIDE SEQUENCE [LARGE SCALE GENOMIC DNA]</scope>
    <source>
        <strain evidence="1 2">CBS 180</strain>
    </source>
</reference>
<gene>
    <name evidence="1" type="ORF">CANINC_003081</name>
</gene>
<proteinExistence type="predicted"/>
<sequence length="167" mass="19611">MTTAATQIDFSKMNEEEAEVLVLNHIKGTRYERYLSAVEDFKQQFPDFFLKEPTHPIFDYELNDLPVDQLELGFFYLEQKVLNIDNKSWETRFFDALKIPSEQRTARISTNSMWDQQSVEIESFGDENQCSTLDALKQKNFVQEFVDEFNKNSKHNFGTLKNSNSNL</sequence>
<protein>
    <submittedName>
        <fullName evidence="1">Uncharacterized protein</fullName>
    </submittedName>
</protein>
<accession>A0A4T0WZI9</accession>
<comment type="caution">
    <text evidence="1">The sequence shown here is derived from an EMBL/GenBank/DDBJ whole genome shotgun (WGS) entry which is preliminary data.</text>
</comment>
<name>A0A4T0WZI9_9ASCO</name>